<evidence type="ECO:0000256" key="2">
    <source>
        <dbReference type="ARBA" id="ARBA00023125"/>
    </source>
</evidence>
<dbReference type="InterPro" id="IPR018062">
    <property type="entry name" value="HTH_AraC-typ_CS"/>
</dbReference>
<reference evidence="5 6" key="1">
    <citation type="journal article" date="2020" name="ISME J.">
        <title>Comparative genomics reveals insights into cyanobacterial evolution and habitat adaptation.</title>
        <authorList>
            <person name="Chen M.Y."/>
            <person name="Teng W.K."/>
            <person name="Zhao L."/>
            <person name="Hu C.X."/>
            <person name="Zhou Y.K."/>
            <person name="Han B.P."/>
            <person name="Song L.R."/>
            <person name="Shu W.S."/>
        </authorList>
    </citation>
    <scope>NUCLEOTIDE SEQUENCE [LARGE SCALE GENOMIC DNA]</scope>
    <source>
        <strain evidence="5 6">FACHB-391</strain>
    </source>
</reference>
<evidence type="ECO:0000256" key="3">
    <source>
        <dbReference type="ARBA" id="ARBA00023163"/>
    </source>
</evidence>
<comment type="caution">
    <text evidence="5">The sequence shown here is derived from an EMBL/GenBank/DDBJ whole genome shotgun (WGS) entry which is preliminary data.</text>
</comment>
<evidence type="ECO:0000259" key="4">
    <source>
        <dbReference type="PROSITE" id="PS01124"/>
    </source>
</evidence>
<keyword evidence="1" id="KW-0805">Transcription regulation</keyword>
<dbReference type="PRINTS" id="PR00032">
    <property type="entry name" value="HTHARAC"/>
</dbReference>
<dbReference type="InterPro" id="IPR009057">
    <property type="entry name" value="Homeodomain-like_sf"/>
</dbReference>
<accession>A0ABR8F6L1</accession>
<dbReference type="PROSITE" id="PS01124">
    <property type="entry name" value="HTH_ARAC_FAMILY_2"/>
    <property type="match status" value="1"/>
</dbReference>
<name>A0ABR8F6L1_NOSLI</name>
<keyword evidence="6" id="KW-1185">Reference proteome</keyword>
<dbReference type="RefSeq" id="WP_190899465.1">
    <property type="nucleotide sequence ID" value="NZ_JACJTE010000056.1"/>
</dbReference>
<dbReference type="Proteomes" id="UP000604661">
    <property type="component" value="Unassembled WGS sequence"/>
</dbReference>
<evidence type="ECO:0000313" key="6">
    <source>
        <dbReference type="Proteomes" id="UP000604661"/>
    </source>
</evidence>
<protein>
    <submittedName>
        <fullName evidence="5">Helix-turn-helix transcriptional regulator</fullName>
    </submittedName>
</protein>
<dbReference type="PROSITE" id="PS00041">
    <property type="entry name" value="HTH_ARAC_FAMILY_1"/>
    <property type="match status" value="1"/>
</dbReference>
<dbReference type="SUPFAM" id="SSF46689">
    <property type="entry name" value="Homeodomain-like"/>
    <property type="match status" value="2"/>
</dbReference>
<dbReference type="SMART" id="SM00342">
    <property type="entry name" value="HTH_ARAC"/>
    <property type="match status" value="1"/>
</dbReference>
<dbReference type="InterPro" id="IPR020449">
    <property type="entry name" value="Tscrpt_reg_AraC-type_HTH"/>
</dbReference>
<gene>
    <name evidence="5" type="ORF">H6G95_29680</name>
</gene>
<dbReference type="PANTHER" id="PTHR43280">
    <property type="entry name" value="ARAC-FAMILY TRANSCRIPTIONAL REGULATOR"/>
    <property type="match status" value="1"/>
</dbReference>
<dbReference type="EMBL" id="JACJTE010000056">
    <property type="protein sequence ID" value="MBD2564684.1"/>
    <property type="molecule type" value="Genomic_DNA"/>
</dbReference>
<dbReference type="InterPro" id="IPR018060">
    <property type="entry name" value="HTH_AraC"/>
</dbReference>
<sequence>MNKHCTADFQIVAEQALANTAGSPDSLLSIFPSNPQLSQVFQFIETNYNQPISLCDVAVAVGYCAAYLTDLVRRNTGYTVNDWIVERRMVAARALLLETDQCVSQVAQAVGYQHEGYFFRQFRQHHGITPKAFRKAQRSQSSSSH</sequence>
<organism evidence="5 6">
    <name type="scientific">Nostoc linckia FACHB-391</name>
    <dbReference type="NCBI Taxonomy" id="2692906"/>
    <lineage>
        <taxon>Bacteria</taxon>
        <taxon>Bacillati</taxon>
        <taxon>Cyanobacteriota</taxon>
        <taxon>Cyanophyceae</taxon>
        <taxon>Nostocales</taxon>
        <taxon>Nostocaceae</taxon>
        <taxon>Nostoc</taxon>
    </lineage>
</organism>
<evidence type="ECO:0000313" key="5">
    <source>
        <dbReference type="EMBL" id="MBD2564684.1"/>
    </source>
</evidence>
<feature type="domain" description="HTH araC/xylS-type" evidence="4">
    <location>
        <begin position="38"/>
        <end position="136"/>
    </location>
</feature>
<evidence type="ECO:0000256" key="1">
    <source>
        <dbReference type="ARBA" id="ARBA00023015"/>
    </source>
</evidence>
<dbReference type="PANTHER" id="PTHR43280:SF28">
    <property type="entry name" value="HTH-TYPE TRANSCRIPTIONAL ACTIVATOR RHAS"/>
    <property type="match status" value="1"/>
</dbReference>
<dbReference type="Gene3D" id="1.10.10.60">
    <property type="entry name" value="Homeodomain-like"/>
    <property type="match status" value="2"/>
</dbReference>
<proteinExistence type="predicted"/>
<keyword evidence="3" id="KW-0804">Transcription</keyword>
<dbReference type="Pfam" id="PF12833">
    <property type="entry name" value="HTH_18"/>
    <property type="match status" value="1"/>
</dbReference>
<keyword evidence="2" id="KW-0238">DNA-binding</keyword>